<gene>
    <name evidence="1" type="ORF">G7077_12785</name>
</gene>
<organism evidence="1 2">
    <name type="scientific">Sphingomonas piscis</name>
    <dbReference type="NCBI Taxonomy" id="2714943"/>
    <lineage>
        <taxon>Bacteria</taxon>
        <taxon>Pseudomonadati</taxon>
        <taxon>Pseudomonadota</taxon>
        <taxon>Alphaproteobacteria</taxon>
        <taxon>Sphingomonadales</taxon>
        <taxon>Sphingomonadaceae</taxon>
        <taxon>Sphingomonas</taxon>
    </lineage>
</organism>
<proteinExistence type="predicted"/>
<dbReference type="KEGG" id="spii:G7077_12785"/>
<reference evidence="1 2" key="1">
    <citation type="submission" date="2020-03" db="EMBL/GenBank/DDBJ databases">
        <title>Sphingomonas sp. nov., isolated from fish.</title>
        <authorList>
            <person name="Hyun D.-W."/>
            <person name="Bae J.-W."/>
        </authorList>
    </citation>
    <scope>NUCLEOTIDE SEQUENCE [LARGE SCALE GENOMIC DNA]</scope>
    <source>
        <strain evidence="1 2">HDW15B</strain>
    </source>
</reference>
<dbReference type="RefSeq" id="WP_166412038.1">
    <property type="nucleotide sequence ID" value="NZ_CP049869.1"/>
</dbReference>
<sequence length="142" mass="15517">MAFEHLLPLATSIFLAAAAPGTTLDLPISNARNTKGVFHICVTAAERQFPDCSKDPAAIKRTVAATTRSVRIGGIPAGRYAVTLFHDENNNQRLDTMLGIPREGFGFSRNPAVRFGAPKFRQVEFQLVPGNNSQPIHLQYLL</sequence>
<protein>
    <submittedName>
        <fullName evidence="1">DUF2141 domain-containing protein</fullName>
    </submittedName>
</protein>
<dbReference type="Pfam" id="PF09912">
    <property type="entry name" value="DUF2141"/>
    <property type="match status" value="1"/>
</dbReference>
<dbReference type="EMBL" id="CP049869">
    <property type="protein sequence ID" value="QIK79653.1"/>
    <property type="molecule type" value="Genomic_DNA"/>
</dbReference>
<name>A0A6G7YSD6_9SPHN</name>
<evidence type="ECO:0000313" key="2">
    <source>
        <dbReference type="Proteomes" id="UP000503222"/>
    </source>
</evidence>
<keyword evidence="2" id="KW-1185">Reference proteome</keyword>
<accession>A0A6G7YSD6</accession>
<dbReference type="InterPro" id="IPR018673">
    <property type="entry name" value="DUF2141"/>
</dbReference>
<dbReference type="AlphaFoldDB" id="A0A6G7YSD6"/>
<evidence type="ECO:0000313" key="1">
    <source>
        <dbReference type="EMBL" id="QIK79653.1"/>
    </source>
</evidence>
<dbReference type="Proteomes" id="UP000503222">
    <property type="component" value="Chromosome"/>
</dbReference>